<protein>
    <submittedName>
        <fullName evidence="2">Uncharacterized protein</fullName>
    </submittedName>
</protein>
<reference evidence="2" key="1">
    <citation type="submission" date="2022-03" db="EMBL/GenBank/DDBJ databases">
        <authorList>
            <person name="Alioto T."/>
            <person name="Alioto T."/>
            <person name="Gomez Garrido J."/>
        </authorList>
    </citation>
    <scope>NUCLEOTIDE SEQUENCE</scope>
</reference>
<keyword evidence="3" id="KW-1185">Reference proteome</keyword>
<proteinExistence type="predicted"/>
<gene>
    <name evidence="2" type="ORF">PECUL_23A023339</name>
</gene>
<evidence type="ECO:0000313" key="2">
    <source>
        <dbReference type="EMBL" id="CAH2293166.1"/>
    </source>
</evidence>
<dbReference type="Proteomes" id="UP001295444">
    <property type="component" value="Chromosome 05"/>
</dbReference>
<feature type="region of interest" description="Disordered" evidence="1">
    <location>
        <begin position="1"/>
        <end position="93"/>
    </location>
</feature>
<feature type="compositionally biased region" description="Polar residues" evidence="1">
    <location>
        <begin position="50"/>
        <end position="60"/>
    </location>
</feature>
<dbReference type="AlphaFoldDB" id="A0AAD1S6L0"/>
<evidence type="ECO:0000256" key="1">
    <source>
        <dbReference type="SAM" id="MobiDB-lite"/>
    </source>
</evidence>
<evidence type="ECO:0000313" key="3">
    <source>
        <dbReference type="Proteomes" id="UP001295444"/>
    </source>
</evidence>
<dbReference type="EMBL" id="OW240916">
    <property type="protein sequence ID" value="CAH2293166.1"/>
    <property type="molecule type" value="Genomic_DNA"/>
</dbReference>
<name>A0AAD1S6L0_PELCU</name>
<feature type="compositionally biased region" description="Polar residues" evidence="1">
    <location>
        <begin position="1"/>
        <end position="11"/>
    </location>
</feature>
<organism evidence="2 3">
    <name type="scientific">Pelobates cultripes</name>
    <name type="common">Western spadefoot toad</name>
    <dbReference type="NCBI Taxonomy" id="61616"/>
    <lineage>
        <taxon>Eukaryota</taxon>
        <taxon>Metazoa</taxon>
        <taxon>Chordata</taxon>
        <taxon>Craniata</taxon>
        <taxon>Vertebrata</taxon>
        <taxon>Euteleostomi</taxon>
        <taxon>Amphibia</taxon>
        <taxon>Batrachia</taxon>
        <taxon>Anura</taxon>
        <taxon>Pelobatoidea</taxon>
        <taxon>Pelobatidae</taxon>
        <taxon>Pelobates</taxon>
    </lineage>
</organism>
<sequence length="149" mass="16026">MLKQKSSSHTTWGPEHTTPAHSTGPPGHNPHDHLKAWYEQGGGGSWLNGKANQPAESTTVPSPSPPEGDTLAPALQTSRRHPRSRANSGPQDHIQAVLLMAKSMGTQRRSMAMTGEGGEPPLSPLDSLISAQVTFQPQASAEQQYERFM</sequence>
<accession>A0AAD1S6L0</accession>